<dbReference type="PANTHER" id="PTHR47718:SF2">
    <property type="entry name" value="PROTEIN FAR1-RELATED SEQUENCE 5-LIKE"/>
    <property type="match status" value="1"/>
</dbReference>
<dbReference type="EMBL" id="JAMFTS010000004">
    <property type="protein sequence ID" value="KAJ4758874.1"/>
    <property type="molecule type" value="Genomic_DNA"/>
</dbReference>
<proteinExistence type="predicted"/>
<feature type="domain" description="SWIM-type" evidence="6">
    <location>
        <begin position="385"/>
        <end position="421"/>
    </location>
</feature>
<keyword evidence="1" id="KW-0479">Metal-binding</keyword>
<organism evidence="7 8">
    <name type="scientific">Rhynchospora pubera</name>
    <dbReference type="NCBI Taxonomy" id="906938"/>
    <lineage>
        <taxon>Eukaryota</taxon>
        <taxon>Viridiplantae</taxon>
        <taxon>Streptophyta</taxon>
        <taxon>Embryophyta</taxon>
        <taxon>Tracheophyta</taxon>
        <taxon>Spermatophyta</taxon>
        <taxon>Magnoliopsida</taxon>
        <taxon>Liliopsida</taxon>
        <taxon>Poales</taxon>
        <taxon>Cyperaceae</taxon>
        <taxon>Cyperoideae</taxon>
        <taxon>Rhynchosporeae</taxon>
        <taxon>Rhynchospora</taxon>
    </lineage>
</organism>
<keyword evidence="8" id="KW-1185">Reference proteome</keyword>
<name>A0AAV8CW09_9POAL</name>
<comment type="caution">
    <text evidence="7">The sequence shown here is derived from an EMBL/GenBank/DDBJ whole genome shotgun (WGS) entry which is preliminary data.</text>
</comment>
<evidence type="ECO:0000313" key="7">
    <source>
        <dbReference type="EMBL" id="KAJ4758874.1"/>
    </source>
</evidence>
<evidence type="ECO:0000256" key="1">
    <source>
        <dbReference type="ARBA" id="ARBA00022723"/>
    </source>
</evidence>
<keyword evidence="3" id="KW-0862">Zinc</keyword>
<evidence type="ECO:0000256" key="2">
    <source>
        <dbReference type="ARBA" id="ARBA00022771"/>
    </source>
</evidence>
<feature type="compositionally biased region" description="Basic and acidic residues" evidence="5">
    <location>
        <begin position="501"/>
        <end position="517"/>
    </location>
</feature>
<evidence type="ECO:0000256" key="3">
    <source>
        <dbReference type="ARBA" id="ARBA00022833"/>
    </source>
</evidence>
<evidence type="ECO:0000259" key="6">
    <source>
        <dbReference type="PROSITE" id="PS50966"/>
    </source>
</evidence>
<accession>A0AAV8CW09</accession>
<dbReference type="PANTHER" id="PTHR47718">
    <property type="entry name" value="OS01G0519700 PROTEIN"/>
    <property type="match status" value="1"/>
</dbReference>
<dbReference type="Pfam" id="PF10551">
    <property type="entry name" value="MULE"/>
    <property type="match status" value="1"/>
</dbReference>
<dbReference type="GO" id="GO:0008270">
    <property type="term" value="F:zinc ion binding"/>
    <property type="evidence" value="ECO:0007669"/>
    <property type="project" value="UniProtKB-KW"/>
</dbReference>
<dbReference type="AlphaFoldDB" id="A0AAV8CW09"/>
<dbReference type="InterPro" id="IPR018289">
    <property type="entry name" value="MULE_transposase_dom"/>
</dbReference>
<evidence type="ECO:0000256" key="4">
    <source>
        <dbReference type="PROSITE-ProRule" id="PRU00325"/>
    </source>
</evidence>
<dbReference type="Pfam" id="PF04434">
    <property type="entry name" value="SWIM"/>
    <property type="match status" value="1"/>
</dbReference>
<dbReference type="InterPro" id="IPR006564">
    <property type="entry name" value="Znf_PMZ"/>
</dbReference>
<evidence type="ECO:0000313" key="8">
    <source>
        <dbReference type="Proteomes" id="UP001140206"/>
    </source>
</evidence>
<feature type="region of interest" description="Disordered" evidence="5">
    <location>
        <begin position="501"/>
        <end position="565"/>
    </location>
</feature>
<sequence>MDIHLAETSGIRPRETHELLSRQAGGVRSIGYTINDLNNCLRDKRKQAMEYGAAVAITKYFEKRTSENPFFQHFEDITENQEITNILWMDGKMIAAYVRFGDVVIFDTTFGTNKEKWALGTFVGFNHFREIVIFGASLICNSTIISFEWAFTKFLEAHSGKRPITIFTDQESAIGIALEQVMPDTKHGLCVWHINKNCQQKIMCYQKKGIDISGEFSKCMFKYEDEDEFEKVIKELESKLDEKDKGWIDFMYGCREKWAYCFMKNAYTLGIRSTQASESINSNLKNYLNCKLDVNRFLEQFERVLDAKREKEITSEYDMRRIVPRVRLHVPILCEAGELYTPKILELFQKEFELSGSTYIEAVDGYTYTIGMCNINNKECSNKSRQVIWNRDDQSIVCSCKKFERVGILCCHALKVLDREDVKFIPPRYILKRWTQNAKDDTIVDREGRVVIEDAMLEVRNRNAQLIREILPTCGKAAHDEEKTQFFLNVLRSARERYEERYENSSKRANDGLEDSSHSQPENSLRLKKKDGDKHSKRKKAWNENLSRRKKGNGRCISNSQPSLRSGINLSQDISEHFGCHDNLEDIHHLQIIED</sequence>
<protein>
    <submittedName>
        <fullName evidence="7">Protein FAR1-RELATED SEQUENCE 5</fullName>
    </submittedName>
</protein>
<dbReference type="PROSITE" id="PS50966">
    <property type="entry name" value="ZF_SWIM"/>
    <property type="match status" value="1"/>
</dbReference>
<feature type="compositionally biased region" description="Polar residues" evidence="5">
    <location>
        <begin position="556"/>
        <end position="565"/>
    </location>
</feature>
<reference evidence="7" key="1">
    <citation type="submission" date="2022-08" db="EMBL/GenBank/DDBJ databases">
        <authorList>
            <person name="Marques A."/>
        </authorList>
    </citation>
    <scope>NUCLEOTIDE SEQUENCE</scope>
    <source>
        <strain evidence="7">RhyPub2mFocal</strain>
        <tissue evidence="7">Leaves</tissue>
    </source>
</reference>
<gene>
    <name evidence="7" type="ORF">LUZ62_069249</name>
</gene>
<dbReference type="SMART" id="SM00575">
    <property type="entry name" value="ZnF_PMZ"/>
    <property type="match status" value="1"/>
</dbReference>
<keyword evidence="2 4" id="KW-0863">Zinc-finger</keyword>
<evidence type="ECO:0000256" key="5">
    <source>
        <dbReference type="SAM" id="MobiDB-lite"/>
    </source>
</evidence>
<dbReference type="InterPro" id="IPR007527">
    <property type="entry name" value="Znf_SWIM"/>
</dbReference>
<dbReference type="Proteomes" id="UP001140206">
    <property type="component" value="Chromosome 4"/>
</dbReference>